<gene>
    <name evidence="1" type="ORF">KIN20_026646</name>
</gene>
<evidence type="ECO:0000313" key="2">
    <source>
        <dbReference type="Proteomes" id="UP001196413"/>
    </source>
</evidence>
<comment type="caution">
    <text evidence="1">The sequence shown here is derived from an EMBL/GenBank/DDBJ whole genome shotgun (WGS) entry which is preliminary data.</text>
</comment>
<evidence type="ECO:0008006" key="3">
    <source>
        <dbReference type="Google" id="ProtNLM"/>
    </source>
</evidence>
<evidence type="ECO:0000313" key="1">
    <source>
        <dbReference type="EMBL" id="KAJ1366064.1"/>
    </source>
</evidence>
<protein>
    <recommendedName>
        <fullName evidence="3">Mos1 transposase HTH domain-containing protein</fullName>
    </recommendedName>
</protein>
<accession>A0AAD5WCY3</accession>
<organism evidence="1 2">
    <name type="scientific">Parelaphostrongylus tenuis</name>
    <name type="common">Meningeal worm</name>
    <dbReference type="NCBI Taxonomy" id="148309"/>
    <lineage>
        <taxon>Eukaryota</taxon>
        <taxon>Metazoa</taxon>
        <taxon>Ecdysozoa</taxon>
        <taxon>Nematoda</taxon>
        <taxon>Chromadorea</taxon>
        <taxon>Rhabditida</taxon>
        <taxon>Rhabditina</taxon>
        <taxon>Rhabditomorpha</taxon>
        <taxon>Strongyloidea</taxon>
        <taxon>Metastrongylidae</taxon>
        <taxon>Parelaphostrongylus</taxon>
    </lineage>
</organism>
<dbReference type="EMBL" id="JAHQIW010005454">
    <property type="protein sequence ID" value="KAJ1366064.1"/>
    <property type="molecule type" value="Genomic_DNA"/>
</dbReference>
<dbReference type="Proteomes" id="UP001196413">
    <property type="component" value="Unassembled WGS sequence"/>
</dbReference>
<name>A0AAD5WCY3_PARTN</name>
<keyword evidence="2" id="KW-1185">Reference proteome</keyword>
<proteinExistence type="predicted"/>
<dbReference type="AlphaFoldDB" id="A0AAD5WCY3"/>
<sequence>MRKVPPLPLRLYPLAWEAPSVSLLFAARHPSIGKKAAVNKRQIRLFMMHEGLLGSDATMASERINLAWGEDTVDKKYRCITWYSAMKKSPVSPVVPLIVE</sequence>
<reference evidence="1" key="1">
    <citation type="submission" date="2021-06" db="EMBL/GenBank/DDBJ databases">
        <title>Parelaphostrongylus tenuis whole genome reference sequence.</title>
        <authorList>
            <person name="Garwood T.J."/>
            <person name="Larsen P.A."/>
            <person name="Fountain-Jones N.M."/>
            <person name="Garbe J.R."/>
            <person name="Macchietto M.G."/>
            <person name="Kania S.A."/>
            <person name="Gerhold R.W."/>
            <person name="Richards J.E."/>
            <person name="Wolf T.M."/>
        </authorList>
    </citation>
    <scope>NUCLEOTIDE SEQUENCE</scope>
    <source>
        <strain evidence="1">MNPRO001-30</strain>
        <tissue evidence="1">Meninges</tissue>
    </source>
</reference>